<evidence type="ECO:0000256" key="3">
    <source>
        <dbReference type="ARBA" id="ARBA00012929"/>
    </source>
</evidence>
<comment type="catalytic activity">
    <reaction evidence="9">
        <text>dTDP-beta-L-rhamnose + NADP(+) = dTDP-4-dehydro-beta-L-rhamnose + NADPH + H(+)</text>
        <dbReference type="Rhea" id="RHEA:21796"/>
        <dbReference type="ChEBI" id="CHEBI:15378"/>
        <dbReference type="ChEBI" id="CHEBI:57510"/>
        <dbReference type="ChEBI" id="CHEBI:57783"/>
        <dbReference type="ChEBI" id="CHEBI:58349"/>
        <dbReference type="ChEBI" id="CHEBI:62830"/>
        <dbReference type="EC" id="1.1.1.133"/>
    </reaction>
</comment>
<comment type="caution">
    <text evidence="11">The sequence shown here is derived from an EMBL/GenBank/DDBJ whole genome shotgun (WGS) entry which is preliminary data.</text>
</comment>
<evidence type="ECO:0000313" key="11">
    <source>
        <dbReference type="EMBL" id="RSL17402.1"/>
    </source>
</evidence>
<evidence type="ECO:0000256" key="1">
    <source>
        <dbReference type="ARBA" id="ARBA00004781"/>
    </source>
</evidence>
<evidence type="ECO:0000256" key="2">
    <source>
        <dbReference type="ARBA" id="ARBA00010944"/>
    </source>
</evidence>
<dbReference type="InterPro" id="IPR020904">
    <property type="entry name" value="Sc_DH/Rdtase_CS"/>
</dbReference>
<dbReference type="RefSeq" id="WP_125485894.1">
    <property type="nucleotide sequence ID" value="NZ_RSDW01000001.1"/>
</dbReference>
<keyword evidence="12" id="KW-1185">Reference proteome</keyword>
<dbReference type="InterPro" id="IPR029903">
    <property type="entry name" value="RmlD-like-bd"/>
</dbReference>
<dbReference type="GO" id="GO:0019305">
    <property type="term" value="P:dTDP-rhamnose biosynthetic process"/>
    <property type="evidence" value="ECO:0007669"/>
    <property type="project" value="TreeGrafter"/>
</dbReference>
<dbReference type="OrthoDB" id="9803892at2"/>
<evidence type="ECO:0000256" key="6">
    <source>
        <dbReference type="ARBA" id="ARBA00030715"/>
    </source>
</evidence>
<dbReference type="Gene3D" id="3.90.25.10">
    <property type="entry name" value="UDP-galactose 4-epimerase, domain 1"/>
    <property type="match status" value="1"/>
</dbReference>
<dbReference type="CDD" id="cd05254">
    <property type="entry name" value="dTDP_HR_like_SDR_e"/>
    <property type="match status" value="1"/>
</dbReference>
<dbReference type="PANTHER" id="PTHR10491">
    <property type="entry name" value="DTDP-4-DEHYDRORHAMNOSE REDUCTASE"/>
    <property type="match status" value="1"/>
</dbReference>
<evidence type="ECO:0000256" key="9">
    <source>
        <dbReference type="ARBA" id="ARBA00048200"/>
    </source>
</evidence>
<evidence type="ECO:0000256" key="4">
    <source>
        <dbReference type="ARBA" id="ARBA00017099"/>
    </source>
</evidence>
<evidence type="ECO:0000256" key="8">
    <source>
        <dbReference type="ARBA" id="ARBA00033463"/>
    </source>
</evidence>
<dbReference type="InterPro" id="IPR005913">
    <property type="entry name" value="dTDP_dehydrorham_reduct"/>
</dbReference>
<gene>
    <name evidence="11" type="ORF">EDE15_2934</name>
</gene>
<evidence type="ECO:0000256" key="7">
    <source>
        <dbReference type="ARBA" id="ARBA00033299"/>
    </source>
</evidence>
<sequence length="286" mass="31365">MKVAVLGSNGQLGSDVCAAFLRNGDQVIGLTHSDFEVTSASCVDAVLSASMPEFIVNTAAMHHVEKCEADPIGAFHSNAIGAKFVAEWAKQAGATVAYVSTDYVFDGKKDAPYLEIDSAVPLSAYGITKLAGEHFTAAIAAKYFVLRVSAIYGHHPCRAKGGLNFVELMLKLSRERDELRVVDDEFVTPTSTVQIAEQLIVLSRSRHYGLYHGTAEGSCSWYEFAREIFRATGTRIRLEKARPGEFPTKVPRPKFSVLENQALKAAHLNVFTDWRDGLDSYLRTRA</sequence>
<dbReference type="SUPFAM" id="SSF51735">
    <property type="entry name" value="NAD(P)-binding Rossmann-fold domains"/>
    <property type="match status" value="1"/>
</dbReference>
<comment type="pathway">
    <text evidence="1">Carbohydrate biosynthesis; dTDP-L-rhamnose biosynthesis.</text>
</comment>
<dbReference type="PROSITE" id="PS00061">
    <property type="entry name" value="ADH_SHORT"/>
    <property type="match status" value="1"/>
</dbReference>
<accession>A0A3R9PAL9</accession>
<evidence type="ECO:0000256" key="5">
    <source>
        <dbReference type="ARBA" id="ARBA00029600"/>
    </source>
</evidence>
<reference evidence="11 12" key="1">
    <citation type="submission" date="2018-12" db="EMBL/GenBank/DDBJ databases">
        <title>Sequencing of bacterial isolates from soil warming experiment in Harvard Forest, Massachusetts, USA.</title>
        <authorList>
            <person name="Deangelis K."/>
        </authorList>
    </citation>
    <scope>NUCLEOTIDE SEQUENCE [LARGE SCALE GENOMIC DNA]</scope>
    <source>
        <strain evidence="11 12">EB153</strain>
    </source>
</reference>
<protein>
    <recommendedName>
        <fullName evidence="4">dTDP-4-dehydrorhamnose reductase</fullName>
        <ecNumber evidence="3">1.1.1.133</ecNumber>
    </recommendedName>
    <alternativeName>
        <fullName evidence="7">dTDP-4-keto-L-rhamnose reductase</fullName>
    </alternativeName>
    <alternativeName>
        <fullName evidence="6">dTDP-6-deoxy-L-lyxo-4-hexulose reductase</fullName>
    </alternativeName>
    <alternativeName>
        <fullName evidence="8">dTDP-6-deoxy-L-mannose dehydrogenase</fullName>
    </alternativeName>
    <alternativeName>
        <fullName evidence="5">dTDP-L-rhamnose synthase</fullName>
    </alternativeName>
</protein>
<feature type="domain" description="RmlD-like substrate binding" evidence="10">
    <location>
        <begin position="1"/>
        <end position="283"/>
    </location>
</feature>
<dbReference type="EMBL" id="RSDW01000001">
    <property type="protein sequence ID" value="RSL17402.1"/>
    <property type="molecule type" value="Genomic_DNA"/>
</dbReference>
<dbReference type="GO" id="GO:0008831">
    <property type="term" value="F:dTDP-4-dehydrorhamnose reductase activity"/>
    <property type="evidence" value="ECO:0007669"/>
    <property type="project" value="UniProtKB-EC"/>
</dbReference>
<organism evidence="11 12">
    <name type="scientific">Edaphobacter aggregans</name>
    <dbReference type="NCBI Taxonomy" id="570835"/>
    <lineage>
        <taxon>Bacteria</taxon>
        <taxon>Pseudomonadati</taxon>
        <taxon>Acidobacteriota</taxon>
        <taxon>Terriglobia</taxon>
        <taxon>Terriglobales</taxon>
        <taxon>Acidobacteriaceae</taxon>
        <taxon>Edaphobacter</taxon>
    </lineage>
</organism>
<dbReference type="GO" id="GO:0005829">
    <property type="term" value="C:cytosol"/>
    <property type="evidence" value="ECO:0007669"/>
    <property type="project" value="TreeGrafter"/>
</dbReference>
<dbReference type="AlphaFoldDB" id="A0A3R9PAL9"/>
<proteinExistence type="inferred from homology"/>
<dbReference type="Pfam" id="PF04321">
    <property type="entry name" value="RmlD_sub_bind"/>
    <property type="match status" value="1"/>
</dbReference>
<dbReference type="PANTHER" id="PTHR10491:SF4">
    <property type="entry name" value="METHIONINE ADENOSYLTRANSFERASE 2 SUBUNIT BETA"/>
    <property type="match status" value="1"/>
</dbReference>
<dbReference type="Gene3D" id="3.40.50.720">
    <property type="entry name" value="NAD(P)-binding Rossmann-like Domain"/>
    <property type="match status" value="1"/>
</dbReference>
<dbReference type="NCBIfam" id="TIGR01214">
    <property type="entry name" value="rmlD"/>
    <property type="match status" value="1"/>
</dbReference>
<comment type="similarity">
    <text evidence="2">Belongs to the dTDP-4-dehydrorhamnose reductase family.</text>
</comment>
<name>A0A3R9PAL9_9BACT</name>
<dbReference type="Proteomes" id="UP000269669">
    <property type="component" value="Unassembled WGS sequence"/>
</dbReference>
<dbReference type="EC" id="1.1.1.133" evidence="3"/>
<evidence type="ECO:0000259" key="10">
    <source>
        <dbReference type="Pfam" id="PF04321"/>
    </source>
</evidence>
<evidence type="ECO:0000313" key="12">
    <source>
        <dbReference type="Proteomes" id="UP000269669"/>
    </source>
</evidence>
<dbReference type="InterPro" id="IPR036291">
    <property type="entry name" value="NAD(P)-bd_dom_sf"/>
</dbReference>